<dbReference type="EMBL" id="LNYU01000009">
    <property type="protein sequence ID" value="KTD66534.1"/>
    <property type="molecule type" value="Genomic_DNA"/>
</dbReference>
<dbReference type="PROSITE" id="PS50405">
    <property type="entry name" value="GST_CTER"/>
    <property type="match status" value="1"/>
</dbReference>
<protein>
    <submittedName>
        <fullName evidence="4">Stringent starvation protein A</fullName>
    </submittedName>
</protein>
<dbReference type="AlphaFoldDB" id="A0A0W0ZCI5"/>
<dbReference type="InterPro" id="IPR050983">
    <property type="entry name" value="GST_Omega/HSP26"/>
</dbReference>
<reference evidence="4 5" key="1">
    <citation type="submission" date="2015-11" db="EMBL/GenBank/DDBJ databases">
        <title>Genomic analysis of 38 Legionella species identifies large and diverse effector repertoires.</title>
        <authorList>
            <person name="Burstein D."/>
            <person name="Amaro F."/>
            <person name="Zusman T."/>
            <person name="Lifshitz Z."/>
            <person name="Cohen O."/>
            <person name="Gilbert J.A."/>
            <person name="Pupko T."/>
            <person name="Shuman H.A."/>
            <person name="Segal G."/>
        </authorList>
    </citation>
    <scope>NUCLEOTIDE SEQUENCE [LARGE SCALE GENOMIC DNA]</scope>
    <source>
        <strain evidence="4 5">SC-63-C7</strain>
    </source>
</reference>
<dbReference type="SUPFAM" id="SSF47616">
    <property type="entry name" value="GST C-terminal domain-like"/>
    <property type="match status" value="1"/>
</dbReference>
<dbReference type="SUPFAM" id="SSF52833">
    <property type="entry name" value="Thioredoxin-like"/>
    <property type="match status" value="1"/>
</dbReference>
<sequence>MAIVAKRTIMSLFSDTDDVYSHQVRIVLAEKGVNVEILAARQAEPNADLLSVNPYGTVPTLIDRELVLYEPRIIMEYLDERFPHPPLLPVYPVARAETRKMMHRIEHDWYYLMNNILRDNNAEEARTNLFESLVALEPVFADKPYFLSDEFSLLDCALAPLLWRLPRLGIDVSPEFKGIIAYMQRLFKRESFQASLTDVERQLRAA</sequence>
<feature type="domain" description="GST C-terminal" evidence="3">
    <location>
        <begin position="91"/>
        <end position="206"/>
    </location>
</feature>
<evidence type="ECO:0000259" key="3">
    <source>
        <dbReference type="PROSITE" id="PS50405"/>
    </source>
</evidence>
<dbReference type="PANTHER" id="PTHR43968:SF6">
    <property type="entry name" value="GLUTATHIONE S-TRANSFERASE OMEGA"/>
    <property type="match status" value="1"/>
</dbReference>
<dbReference type="Pfam" id="PF02798">
    <property type="entry name" value="GST_N"/>
    <property type="match status" value="1"/>
</dbReference>
<dbReference type="InterPro" id="IPR004045">
    <property type="entry name" value="Glutathione_S-Trfase_N"/>
</dbReference>
<dbReference type="InterPro" id="IPR036249">
    <property type="entry name" value="Thioredoxin-like_sf"/>
</dbReference>
<dbReference type="Pfam" id="PF00043">
    <property type="entry name" value="GST_C"/>
    <property type="match status" value="1"/>
</dbReference>
<dbReference type="Gene3D" id="3.40.30.10">
    <property type="entry name" value="Glutaredoxin"/>
    <property type="match status" value="1"/>
</dbReference>
<evidence type="ECO:0000313" key="5">
    <source>
        <dbReference type="Proteomes" id="UP000054703"/>
    </source>
</evidence>
<dbReference type="PANTHER" id="PTHR43968">
    <property type="match status" value="1"/>
</dbReference>
<keyword evidence="5" id="KW-1185">Reference proteome</keyword>
<evidence type="ECO:0000256" key="1">
    <source>
        <dbReference type="ARBA" id="ARBA00009929"/>
    </source>
</evidence>
<dbReference type="PATRIC" id="fig|45074.5.peg.506"/>
<gene>
    <name evidence="4" type="primary">sspA</name>
    <name evidence="4" type="ORF">Lsan_0479</name>
</gene>
<dbReference type="InterPro" id="IPR036282">
    <property type="entry name" value="Glutathione-S-Trfase_C_sf"/>
</dbReference>
<dbReference type="Proteomes" id="UP000054703">
    <property type="component" value="Unassembled WGS sequence"/>
</dbReference>
<dbReference type="RefSeq" id="WP_058512943.1">
    <property type="nucleotide sequence ID" value="NZ_CAAAIH010000004.1"/>
</dbReference>
<dbReference type="InterPro" id="IPR004046">
    <property type="entry name" value="GST_C"/>
</dbReference>
<dbReference type="STRING" id="45074.Lsan_0479"/>
<dbReference type="SFLD" id="SFLDS00019">
    <property type="entry name" value="Glutathione_Transferase_(cytos"/>
    <property type="match status" value="1"/>
</dbReference>
<dbReference type="InterPro" id="IPR034342">
    <property type="entry name" value="SspA_C"/>
</dbReference>
<organism evidence="4 5">
    <name type="scientific">Legionella santicrucis</name>
    <dbReference type="NCBI Taxonomy" id="45074"/>
    <lineage>
        <taxon>Bacteria</taxon>
        <taxon>Pseudomonadati</taxon>
        <taxon>Pseudomonadota</taxon>
        <taxon>Gammaproteobacteria</taxon>
        <taxon>Legionellales</taxon>
        <taxon>Legionellaceae</taxon>
        <taxon>Legionella</taxon>
    </lineage>
</organism>
<evidence type="ECO:0000313" key="4">
    <source>
        <dbReference type="EMBL" id="KTD66534.1"/>
    </source>
</evidence>
<comment type="similarity">
    <text evidence="1">Belongs to the GST superfamily. HSP26 family.</text>
</comment>
<dbReference type="OrthoDB" id="9781431at2"/>
<dbReference type="PROSITE" id="PS50404">
    <property type="entry name" value="GST_NTER"/>
    <property type="match status" value="1"/>
</dbReference>
<dbReference type="GO" id="GO:0005737">
    <property type="term" value="C:cytoplasm"/>
    <property type="evidence" value="ECO:0007669"/>
    <property type="project" value="TreeGrafter"/>
</dbReference>
<dbReference type="InterPro" id="IPR010987">
    <property type="entry name" value="Glutathione-S-Trfase_C-like"/>
</dbReference>
<dbReference type="Gene3D" id="1.20.1050.10">
    <property type="match status" value="1"/>
</dbReference>
<accession>A0A0W0ZCI5</accession>
<dbReference type="NCBIfam" id="NF007016">
    <property type="entry name" value="PRK09481.1"/>
    <property type="match status" value="1"/>
</dbReference>
<dbReference type="CDD" id="cd03186">
    <property type="entry name" value="GST_C_SspA"/>
    <property type="match status" value="1"/>
</dbReference>
<dbReference type="InterPro" id="IPR034341">
    <property type="entry name" value="SspA_N"/>
</dbReference>
<dbReference type="InterPro" id="IPR040079">
    <property type="entry name" value="Glutathione_S-Trfase"/>
</dbReference>
<dbReference type="SFLD" id="SFLDG00358">
    <property type="entry name" value="Main_(cytGST)"/>
    <property type="match status" value="1"/>
</dbReference>
<evidence type="ECO:0000259" key="2">
    <source>
        <dbReference type="PROSITE" id="PS50404"/>
    </source>
</evidence>
<proteinExistence type="inferred from homology"/>
<comment type="caution">
    <text evidence="4">The sequence shown here is derived from an EMBL/GenBank/DDBJ whole genome shotgun (WGS) entry which is preliminary data.</text>
</comment>
<feature type="domain" description="GST N-terminal" evidence="2">
    <location>
        <begin position="8"/>
        <end position="86"/>
    </location>
</feature>
<name>A0A0W0ZCI5_9GAMM</name>
<dbReference type="CDD" id="cd03059">
    <property type="entry name" value="GST_N_SspA"/>
    <property type="match status" value="1"/>
</dbReference>